<keyword evidence="3" id="KW-1185">Reference proteome</keyword>
<name>A0A8Q3WKV0_HUMAN</name>
<dbReference type="OpenTargets" id="ENSG00000196935"/>
<dbReference type="HGNC" id="HGNC:17382">
    <property type="gene designation" value="SRGAP1"/>
</dbReference>
<sequence length="108" mass="11969">MSTPSRFKKDKEIIAEYESQVKGVFVFSWYCVPLHSMWKQHTVSRSAPWHGWPGISNISPHSSRQPWMTRSAKKNSSSTGRTTKMPGAANGDASSASPGSARFLPKKS</sequence>
<evidence type="ECO:0007829" key="5">
    <source>
        <dbReference type="ProteomicsDB" id="A0A8Q3WKV0"/>
    </source>
</evidence>
<evidence type="ECO:0000256" key="1">
    <source>
        <dbReference type="SAM" id="MobiDB-lite"/>
    </source>
</evidence>
<reference evidence="2 3" key="2">
    <citation type="journal article" date="2004" name="Nature">
        <title>Finishing the euchromatic sequence of the human genome.</title>
        <authorList>
            <consortium name="International Human Genome Sequencing Consortium"/>
        </authorList>
    </citation>
    <scope>NUCLEOTIDE SEQUENCE [LARGE SCALE GENOMIC DNA]</scope>
</reference>
<dbReference type="EMBL" id="AC020611">
    <property type="status" value="NOT_ANNOTATED_CDS"/>
    <property type="molecule type" value="Genomic_DNA"/>
</dbReference>
<dbReference type="GeneTree" id="ENSGT00950000182824"/>
<keyword evidence="4 5" id="KW-1267">Proteomics identification</keyword>
<dbReference type="Proteomes" id="UP000005640">
    <property type="component" value="Chromosome 12"/>
</dbReference>
<organism evidence="2 3">
    <name type="scientific">Homo sapiens</name>
    <name type="common">Human</name>
    <dbReference type="NCBI Taxonomy" id="9606"/>
    <lineage>
        <taxon>Eukaryota</taxon>
        <taxon>Metazoa</taxon>
        <taxon>Chordata</taxon>
        <taxon>Craniata</taxon>
        <taxon>Vertebrata</taxon>
        <taxon>Euteleostomi</taxon>
        <taxon>Mammalia</taxon>
        <taxon>Eutheria</taxon>
        <taxon>Euarchontoglires</taxon>
        <taxon>Primates</taxon>
        <taxon>Haplorrhini</taxon>
        <taxon>Catarrhini</taxon>
        <taxon>Hominidae</taxon>
        <taxon>Homo</taxon>
    </lineage>
</organism>
<evidence type="ECO:0000313" key="3">
    <source>
        <dbReference type="Proteomes" id="UP000005640"/>
    </source>
</evidence>
<reference evidence="2" key="5">
    <citation type="submission" date="2025-09" db="UniProtKB">
        <authorList>
            <consortium name="Ensembl"/>
        </authorList>
    </citation>
    <scope>IDENTIFICATION</scope>
</reference>
<dbReference type="AlphaFoldDB" id="A0A8Q3WKV0"/>
<dbReference type="Ensembl" id="ENST00000695902.1">
    <property type="protein sequence ID" value="ENSP00000512252.1"/>
    <property type="gene ID" value="ENSG00000196935.10"/>
</dbReference>
<dbReference type="Ensembl" id="ENST00000695902.1">
    <property type="protein sequence ID" value="ENSP00000512252.1"/>
    <property type="gene ID" value="ENSG00000196935.11"/>
</dbReference>
<evidence type="ECO:0000313" key="2">
    <source>
        <dbReference type="Ensembl" id="ENSP00000512252.1"/>
    </source>
</evidence>
<proteinExistence type="evidence at protein level"/>
<feature type="region of interest" description="Disordered" evidence="1">
    <location>
        <begin position="49"/>
        <end position="108"/>
    </location>
</feature>
<reference evidence="2" key="4">
    <citation type="submission" date="2025-08" db="UniProtKB">
        <authorList>
            <consortium name="Ensembl"/>
        </authorList>
    </citation>
    <scope>IDENTIFICATION</scope>
</reference>
<feature type="compositionally biased region" description="Polar residues" evidence="1">
    <location>
        <begin position="56"/>
        <end position="82"/>
    </location>
</feature>
<protein>
    <submittedName>
        <fullName evidence="2">SLIT-ROBO Rho GTPase activating protein 1</fullName>
    </submittedName>
</protein>
<dbReference type="OrthoDB" id="5981864at2759"/>
<reference evidence="2 3" key="1">
    <citation type="journal article" date="2001" name="Nature">
        <title>Initial sequencing and analysis of the human genome.</title>
        <authorList>
            <consortium name="International Human Genome Sequencing Consortium"/>
            <person name="Lander E.S."/>
            <person name="Linton L.M."/>
            <person name="Birren B."/>
            <person name="Nusbaum C."/>
            <person name="Zody M.C."/>
            <person name="Baldwin J."/>
            <person name="Devon K."/>
            <person name="Dewar K."/>
            <person name="Doyle M."/>
            <person name="FitzHugh W."/>
            <person name="Funke R."/>
            <person name="Gage D."/>
            <person name="Harris K."/>
            <person name="Heaford A."/>
            <person name="Howland J."/>
            <person name="Kann L."/>
            <person name="Lehoczky J."/>
            <person name="LeVine R."/>
            <person name="McEwan P."/>
            <person name="McKernan K."/>
            <person name="Meldrim J."/>
            <person name="Mesirov J.P."/>
            <person name="Miranda C."/>
            <person name="Morris W."/>
            <person name="Naylor J."/>
            <person name="Raymond C."/>
            <person name="Rosetti M."/>
            <person name="Santos R."/>
            <person name="Sheridan A."/>
            <person name="Sougnez C."/>
            <person name="Stange-Thomann N."/>
            <person name="Stojanovic N."/>
            <person name="Subramanian A."/>
            <person name="Wyman D."/>
            <person name="Rogers J."/>
            <person name="Sulston J."/>
            <person name="Ainscough R."/>
            <person name="Beck S."/>
            <person name="Bentley D."/>
            <person name="Burton J."/>
            <person name="Clee C."/>
            <person name="Carter N."/>
            <person name="Coulson A."/>
            <person name="Deadman R."/>
            <person name="Deloukas P."/>
            <person name="Dunham A."/>
            <person name="Dunham I."/>
            <person name="Durbin R."/>
            <person name="French L."/>
            <person name="Grafham D."/>
            <person name="Gregory S."/>
            <person name="Hubbard T."/>
            <person name="Humphray S."/>
            <person name="Hunt A."/>
            <person name="Jones M."/>
            <person name="Lloyd C."/>
            <person name="McMurray A."/>
            <person name="Matthews L."/>
            <person name="Mercer S."/>
            <person name="Milne S."/>
            <person name="Mullikin J.C."/>
            <person name="Mungall A."/>
            <person name="Plumb R."/>
            <person name="Ross M."/>
            <person name="Shownkeen R."/>
            <person name="Sims S."/>
            <person name="Waterston R.H."/>
            <person name="Wilson R.K."/>
            <person name="Hillier L.W."/>
            <person name="McPherson J.D."/>
            <person name="Marra M.A."/>
            <person name="Mardis E.R."/>
            <person name="Fulton L.A."/>
            <person name="Chinwalla A.T."/>
            <person name="Pepin K.H."/>
            <person name="Gish W.R."/>
            <person name="Chissoe S.L."/>
            <person name="Wendl M.C."/>
            <person name="Delehaunty K.D."/>
            <person name="Miner T.L."/>
            <person name="Delehaunty A."/>
            <person name="Kramer J.B."/>
            <person name="Cook L.L."/>
            <person name="Fulton R.S."/>
            <person name="Johnson D.L."/>
            <person name="Minx P.J."/>
            <person name="Clifton S.W."/>
            <person name="Hawkins T."/>
            <person name="Branscomb E."/>
            <person name="Predki P."/>
            <person name="Richardson P."/>
            <person name="Wenning S."/>
            <person name="Slezak T."/>
            <person name="Doggett N."/>
            <person name="Cheng J.F."/>
            <person name="Olsen A."/>
            <person name="Lucas S."/>
            <person name="Elkin C."/>
            <person name="Uberbacher E."/>
            <person name="Frazier M."/>
            <person name="Gibbs R.A."/>
            <person name="Muzny D.M."/>
            <person name="Scherer S.E."/>
            <person name="Bouck J.B."/>
            <person name="Sodergren E.J."/>
            <person name="Worley K.C."/>
            <person name="Rives C.M."/>
            <person name="Gorrell J.H."/>
            <person name="Metzker M.L."/>
            <person name="Naylor S.L."/>
            <person name="Kucherlapati R.S."/>
            <person name="Nelson D.L."/>
            <person name="Weinstock G.M."/>
            <person name="Sakaki Y."/>
            <person name="Fujiyama A."/>
            <person name="Hattori M."/>
            <person name="Yada T."/>
            <person name="Toyoda A."/>
            <person name="Itoh T."/>
            <person name="Kawagoe C."/>
            <person name="Watanabe H."/>
            <person name="Totoki Y."/>
            <person name="Taylor T."/>
            <person name="Weissenbach J."/>
            <person name="Heilig R."/>
            <person name="Saurin W."/>
            <person name="Artiguenave F."/>
            <person name="Brottier P."/>
            <person name="Bruls T."/>
            <person name="Pelletier E."/>
            <person name="Robert C."/>
            <person name="Wincker P."/>
            <person name="Smith D.R."/>
            <person name="Doucette-Stamm L."/>
            <person name="Rubenfield M."/>
            <person name="Weinstock K."/>
            <person name="Lee H.M."/>
            <person name="Dubois J."/>
            <person name="Rosenthal A."/>
            <person name="Platzer M."/>
            <person name="Nyakatura G."/>
            <person name="Taudien S."/>
            <person name="Rump A."/>
            <person name="Yang H."/>
            <person name="Yu J."/>
            <person name="Wang J."/>
            <person name="Huang G."/>
            <person name="Gu J."/>
            <person name="Hood L."/>
            <person name="Rowen L."/>
            <person name="Madan A."/>
            <person name="Qin S."/>
            <person name="Davis R.W."/>
            <person name="Federspiel N.A."/>
            <person name="Abola A.P."/>
            <person name="Proctor M.J."/>
            <person name="Myers R.M."/>
            <person name="Schmutz J."/>
            <person name="Dickson M."/>
            <person name="Grimwood J."/>
            <person name="Cox D.R."/>
            <person name="Olson M.V."/>
            <person name="Kaul R."/>
            <person name="Raymond C."/>
            <person name="Shimizu N."/>
            <person name="Kawasaki K."/>
            <person name="Minoshima S."/>
            <person name="Evans G.A."/>
            <person name="Athanasiou M."/>
            <person name="Schultz R."/>
            <person name="Roe B.A."/>
            <person name="Chen F."/>
            <person name="Pan H."/>
            <person name="Ramser J."/>
            <person name="Lehrach H."/>
            <person name="Reinhardt R."/>
            <person name="McCombie W.R."/>
            <person name="de la Bastide M."/>
            <person name="Dedhia N."/>
            <person name="Blocker H."/>
            <person name="Hornischer K."/>
            <person name="Nordsiek G."/>
            <person name="Agarwala R."/>
            <person name="Aravind L."/>
            <person name="Bailey J.A."/>
            <person name="Bateman A."/>
            <person name="Batzoglou S."/>
            <person name="Birney E."/>
            <person name="Bork P."/>
            <person name="Brown D.G."/>
            <person name="Burge C.B."/>
            <person name="Cerutti L."/>
            <person name="Chen H.C."/>
            <person name="Church D."/>
            <person name="Clamp M."/>
            <person name="Copley R.R."/>
            <person name="Doerks T."/>
            <person name="Eddy S.R."/>
            <person name="Eichler E.E."/>
            <person name="Furey T.S."/>
            <person name="Galagan J."/>
            <person name="Gilbert J.G."/>
            <person name="Harmon C."/>
            <person name="Hayashizaki Y."/>
            <person name="Haussler D."/>
            <person name="Hermjakob H."/>
            <person name="Hokamp K."/>
            <person name="Jang W."/>
            <person name="Johnson L.S."/>
            <person name="Jones T.A."/>
            <person name="Kasif S."/>
            <person name="Kaspryzk A."/>
            <person name="Kennedy S."/>
            <person name="Kent W.J."/>
            <person name="Kitts P."/>
            <person name="Koonin E.V."/>
            <person name="Korf I."/>
            <person name="Kulp D."/>
            <person name="Lancet D."/>
            <person name="Lowe T.M."/>
            <person name="McLysaght A."/>
            <person name="Mikkelsen T."/>
            <person name="Moran J.V."/>
            <person name="Mulder N."/>
            <person name="Pollara V.J."/>
            <person name="Ponting C.P."/>
            <person name="Schuler G."/>
            <person name="Schultz J."/>
            <person name="Slater G."/>
            <person name="Smit A.F."/>
            <person name="Stupka E."/>
            <person name="Szustakowski J."/>
            <person name="Thierry-Mieg D."/>
            <person name="Thierry-Mieg J."/>
            <person name="Wagner L."/>
            <person name="Wallis J."/>
            <person name="Wheeler R."/>
            <person name="Williams A."/>
            <person name="Wolf Y.I."/>
            <person name="Wolfe K.H."/>
            <person name="Yang S.P."/>
            <person name="Yeh R.F."/>
            <person name="Collins F."/>
            <person name="Guyer M.S."/>
            <person name="Peterson J."/>
            <person name="Felsenfeld A."/>
            <person name="Wetterstrand K.A."/>
            <person name="Patrinos A."/>
            <person name="Morgan M.J."/>
            <person name="de Jong P."/>
            <person name="Catanese J.J."/>
            <person name="Osoegawa K."/>
            <person name="Shizuya H."/>
            <person name="Choi S."/>
            <person name="Chen Y.J."/>
        </authorList>
    </citation>
    <scope>NUCLEOTIDE SEQUENCE [LARGE SCALE GENOMIC DNA]</scope>
</reference>
<dbReference type="EMBL" id="AC025576">
    <property type="status" value="NOT_ANNOTATED_CDS"/>
    <property type="molecule type" value="Genomic_DNA"/>
</dbReference>
<reference evidence="2 3" key="3">
    <citation type="journal article" date="2006" name="Nature">
        <title>The finished DNA sequence of human chromosome 12.</title>
        <authorList>
            <consortium name="Baylor College of Medicine Human Genome Sequencing Center Sequence Production Team"/>
            <person name="Scherer S.E."/>
            <person name="Muzny D.M."/>
            <person name="Buhay C.J."/>
            <person name="Chen R."/>
            <person name="Cree A."/>
            <person name="Ding Y."/>
            <person name="Dugan-Rocha S."/>
            <person name="Gill R."/>
            <person name="Gunaratne P."/>
            <person name="Harris R.A."/>
            <person name="Hawes A.C."/>
            <person name="Hernandez J."/>
            <person name="Hodgson A.V."/>
            <person name="Hume J."/>
            <person name="Jackson A."/>
            <person name="Khan Z.M."/>
            <person name="Kovar-Smith C."/>
            <person name="Lewis L.R."/>
            <person name="Lozado R.J."/>
            <person name="Metzker M.L."/>
            <person name="Milosavljevic A."/>
            <person name="Miner G.R."/>
            <person name="Montgomery K.T."/>
            <person name="Morgan M.B."/>
            <person name="Nazareth L.V."/>
            <person name="Scott G."/>
            <person name="Sodergren E."/>
            <person name="Song X.Z."/>
            <person name="Steffen D."/>
            <person name="Lovering R.C."/>
            <person name="Wheeler D.A."/>
            <person name="Worley K.C."/>
            <person name="Yuan Y."/>
            <person name="Zhang Z."/>
            <person name="Adams C.Q."/>
            <person name="Ansari-Lari M.A."/>
            <person name="Ayele M."/>
            <person name="Brown M.J."/>
            <person name="Chen G."/>
            <person name="Chen Z."/>
            <person name="Clerc-Blankenburg K.P."/>
            <person name="Davis C."/>
            <person name="Delgado O."/>
            <person name="Dinh H.H."/>
            <person name="Draper H."/>
            <person name="Gonzalez-Garay M.L."/>
            <person name="Havlak P."/>
            <person name="Jackson L.R."/>
            <person name="Jacob L.S."/>
            <person name="Kelly S.H."/>
            <person name="Li L."/>
            <person name="Li Z."/>
            <person name="Liu J."/>
            <person name="Liu W."/>
            <person name="Lu J."/>
            <person name="Maheshwari M."/>
            <person name="Nguyen B.V."/>
            <person name="Okwuonu G.O."/>
            <person name="Pasternak S."/>
            <person name="Perez L.M."/>
            <person name="Plopper F.J."/>
            <person name="Santibanez J."/>
            <person name="Shen H."/>
            <person name="Tabor P.E."/>
            <person name="Verduzco D."/>
            <person name="Waldron L."/>
            <person name="Wang Q."/>
            <person name="Williams G.A."/>
            <person name="Zhang J."/>
            <person name="Zhou J."/>
            <person name="Allen C.C."/>
            <person name="Amin A.G."/>
            <person name="Anyalebechi V."/>
            <person name="Bailey M."/>
            <person name="Barbaria J.A."/>
            <person name="Bimage K.E."/>
            <person name="Bryant N.P."/>
            <person name="Burch P.E."/>
            <person name="Burkett C.E."/>
            <person name="Burrell K.L."/>
            <person name="Calderon E."/>
            <person name="Cardenas V."/>
            <person name="Carter K."/>
            <person name="Casias K."/>
            <person name="Cavazos I."/>
            <person name="Cavazos S.R."/>
            <person name="Ceasar H."/>
            <person name="Chacko J."/>
            <person name="Chan S.N."/>
            <person name="Chavez D."/>
            <person name="Christopoulos C."/>
            <person name="Chu J."/>
            <person name="Cockrell R."/>
            <person name="Cox C.D."/>
            <person name="Dang M."/>
            <person name="Dathorne S.R."/>
            <person name="David R."/>
            <person name="Davis C.M."/>
            <person name="Davy-Carroll L."/>
            <person name="Deshazo D.R."/>
            <person name="Donlin J.E."/>
            <person name="D'Souza L."/>
            <person name="Eaves K.A."/>
            <person name="Egan A."/>
            <person name="Emery-Cohen A.J."/>
            <person name="Escotto M."/>
            <person name="Flagg N."/>
            <person name="Forbes L.D."/>
            <person name="Gabisi A.M."/>
            <person name="Garza M."/>
            <person name="Hamilton C."/>
            <person name="Henderson N."/>
            <person name="Hernandez O."/>
            <person name="Hines S."/>
            <person name="Hogues M.E."/>
            <person name="Huang M."/>
            <person name="Idlebird D.G."/>
            <person name="Johnson R."/>
            <person name="Jolivet A."/>
            <person name="Jones S."/>
            <person name="Kagan R."/>
            <person name="King L.M."/>
            <person name="Leal B."/>
            <person name="Lebow H."/>
            <person name="Lee S."/>
            <person name="LeVan J.M."/>
            <person name="Lewis L.C."/>
            <person name="London P."/>
            <person name="Lorensuhewa L.M."/>
            <person name="Loulseged H."/>
            <person name="Lovett D.A."/>
            <person name="Lucier A."/>
            <person name="Lucier R.L."/>
            <person name="Ma J."/>
            <person name="Madu R.C."/>
            <person name="Mapua P."/>
            <person name="Martindale A.D."/>
            <person name="Martinez E."/>
            <person name="Massey E."/>
            <person name="Mawhiney S."/>
            <person name="Meador M.G."/>
            <person name="Mendez S."/>
            <person name="Mercado C."/>
            <person name="Mercado I.C."/>
            <person name="Merritt C.E."/>
            <person name="Miner Z.L."/>
            <person name="Minja E."/>
            <person name="Mitchell T."/>
            <person name="Mohabbat F."/>
            <person name="Mohabbat K."/>
            <person name="Montgomery B."/>
            <person name="Moore N."/>
            <person name="Morris S."/>
            <person name="Munidasa M."/>
            <person name="Ngo R.N."/>
            <person name="Nguyen N.B."/>
            <person name="Nickerson E."/>
            <person name="Nwaokelemeh O.O."/>
            <person name="Nwokenkwo S."/>
            <person name="Obregon M."/>
            <person name="Oguh M."/>
            <person name="Oragunye N."/>
            <person name="Oviedo R.J."/>
            <person name="Parish B.J."/>
            <person name="Parker D.N."/>
            <person name="Parrish J."/>
            <person name="Parks K.L."/>
            <person name="Paul H.A."/>
            <person name="Payton B.A."/>
            <person name="Perez A."/>
            <person name="Perrin W."/>
            <person name="Pickens A."/>
            <person name="Primus E.L."/>
            <person name="Pu L.L."/>
            <person name="Puazo M."/>
            <person name="Quiles M.M."/>
            <person name="Quiroz J.B."/>
            <person name="Rabata D."/>
            <person name="Reeves K."/>
            <person name="Ruiz S.J."/>
            <person name="Shao H."/>
            <person name="Sisson I."/>
            <person name="Sonaike T."/>
            <person name="Sorelle R.P."/>
            <person name="Sutton A.E."/>
            <person name="Svatek A.F."/>
            <person name="Svetz L.A."/>
            <person name="Tamerisa K.S."/>
            <person name="Taylor T.R."/>
            <person name="Teague B."/>
            <person name="Thomas N."/>
            <person name="Thorn R.D."/>
            <person name="Trejos Z.Y."/>
            <person name="Trevino B.K."/>
            <person name="Ukegbu O.N."/>
            <person name="Urban J.B."/>
            <person name="Vasquez L.I."/>
            <person name="Vera V.A."/>
            <person name="Villasana D.M."/>
            <person name="Wang L."/>
            <person name="Ward-Moore S."/>
            <person name="Warren J.T."/>
            <person name="Wei X."/>
            <person name="White F."/>
            <person name="Williamson A.L."/>
            <person name="Wleczyk R."/>
            <person name="Wooden H.S."/>
            <person name="Wooden S.H."/>
            <person name="Yen J."/>
            <person name="Yoon L."/>
            <person name="Yoon V."/>
            <person name="Zorrilla S.E."/>
            <person name="Nelson D."/>
            <person name="Kucherlapati R."/>
            <person name="Weinstock G."/>
            <person name="Gibbs R.A."/>
            <person name="null."/>
        </authorList>
    </citation>
    <scope>NUCLEOTIDE SEQUENCE [LARGE SCALE GENOMIC DNA]</scope>
</reference>
<accession>A0A8Q3WKV0</accession>
<dbReference type="SMR" id="A0A8Q3WKV0"/>
<dbReference type="EMBL" id="AC084357">
    <property type="status" value="NOT_ANNOTATED_CDS"/>
    <property type="molecule type" value="Genomic_DNA"/>
</dbReference>
<dbReference type="EMBL" id="AC079866">
    <property type="status" value="NOT_ANNOTATED_CDS"/>
    <property type="molecule type" value="Genomic_DNA"/>
</dbReference>
<gene>
    <name evidence="2" type="primary">SRGAP1</name>
</gene>
<evidence type="ECO:0007829" key="4">
    <source>
        <dbReference type="PeptideAtlas" id="A0A8Q3WKV0"/>
    </source>
</evidence>